<reference evidence="10" key="1">
    <citation type="journal article" date="2016" name="Nature">
        <title>The genome of the seagrass Zostera marina reveals angiosperm adaptation to the sea.</title>
        <authorList>
            <person name="Olsen J.L."/>
            <person name="Rouze P."/>
            <person name="Verhelst B."/>
            <person name="Lin Y.-C."/>
            <person name="Bayer T."/>
            <person name="Collen J."/>
            <person name="Dattolo E."/>
            <person name="De Paoli E."/>
            <person name="Dittami S."/>
            <person name="Maumus F."/>
            <person name="Michel G."/>
            <person name="Kersting A."/>
            <person name="Lauritano C."/>
            <person name="Lohaus R."/>
            <person name="Toepel M."/>
            <person name="Tonon T."/>
            <person name="Vanneste K."/>
            <person name="Amirebrahimi M."/>
            <person name="Brakel J."/>
            <person name="Bostroem C."/>
            <person name="Chovatia M."/>
            <person name="Grimwood J."/>
            <person name="Jenkins J.W."/>
            <person name="Jueterbock A."/>
            <person name="Mraz A."/>
            <person name="Stam W.T."/>
            <person name="Tice H."/>
            <person name="Bornberg-Bauer E."/>
            <person name="Green P.J."/>
            <person name="Pearson G.A."/>
            <person name="Procaccini G."/>
            <person name="Duarte C.M."/>
            <person name="Schmutz J."/>
            <person name="Reusch T.B.H."/>
            <person name="Van de Peer Y."/>
        </authorList>
    </citation>
    <scope>NUCLEOTIDE SEQUENCE [LARGE SCALE GENOMIC DNA]</scope>
    <source>
        <strain evidence="10">cv. Finnish</strain>
    </source>
</reference>
<comment type="similarity">
    <text evidence="3">Belongs to the INCENP family.</text>
</comment>
<evidence type="ECO:0000259" key="8">
    <source>
        <dbReference type="Pfam" id="PF03941"/>
    </source>
</evidence>
<evidence type="ECO:0000313" key="10">
    <source>
        <dbReference type="Proteomes" id="UP000036987"/>
    </source>
</evidence>
<dbReference type="AlphaFoldDB" id="A0A0K9Q572"/>
<evidence type="ECO:0000256" key="7">
    <source>
        <dbReference type="SAM" id="MobiDB-lite"/>
    </source>
</evidence>
<dbReference type="InterPro" id="IPR050875">
    <property type="entry name" value="Troponin_I"/>
</dbReference>
<feature type="compositionally biased region" description="Basic and acidic residues" evidence="7">
    <location>
        <begin position="642"/>
        <end position="706"/>
    </location>
</feature>
<evidence type="ECO:0000313" key="9">
    <source>
        <dbReference type="EMBL" id="KMZ75652.1"/>
    </source>
</evidence>
<evidence type="ECO:0000256" key="2">
    <source>
        <dbReference type="ARBA" id="ARBA00004186"/>
    </source>
</evidence>
<dbReference type="InterPro" id="IPR005635">
    <property type="entry name" value="Inner_centromere_prot_ARK-bd"/>
</dbReference>
<sequence length="818" mass="92520">MWCSQKQSTVSRSSTESEFRAITSAVADIDWVVPESIDKKQERLTSFHKTVPEHGNPHILNDAVPLVFCKPSSKHEYSSSSDHKEAIENRISCRSVSTLQDGQEEEGINGVTGGVYNSKGHRDSVADVDLLIGHIPNRKSSVLSGHSYVAQSRLSLKENNFSPRIGDAPSIMQTVVSPIEREEVKDVVAGNNNVVINIKNNDKPHKSSASETDFYSCDSDKVTQLHTVDQFIPLNLSPDFENFCFGDSDQDNSNIAKKSCNTEPYHLFYTSHISHSTPAKHLDYLSFLGSLDFNDNETNQYSCINESNIPLLRQSFSEEPVFKKFRSSLDIISPFNFQADSNSSSRKCSTSKKSVNLEHICFPIDENACTTGEDVLVEPGKNAEEGEREKTSKEKDIISPFNFQADSNSSSRKCSTSKKSVNLEHICFPIDENACTTGEGVLVEPGKNAEEGEREKTSKEKDIILNKLEKAFEKEKILNEQEKIAQGGLTSELVTSGNEKILGKKASYPFTSQMPSTSQIFSDRGSPDSMTTEVNMYVQVNEKKSMGDGSSLRCKPMSKKRPAPLSILKNVSRLRSGKSKFFIKSCDENKSIAITAKGFKPTNILSNISSFIPLVQQKKQAVAIQTVKREIKVKSLEAAEAVRRNEERKEKERKMKKEASKLEKLRLDQEKVKQREINEKKKGEERKKELELNARKRQREEDQKNDVKKKKFRCLQEKSRQYKQQNKMHVEDKGLQHNATEVNVKLAAKKNQELQPYEMTPFHDSDLEEENNKSQRIKAIPIWARKETLNKILQSQRHMDPTIIFKRKHAFGLETGYL</sequence>
<evidence type="ECO:0000256" key="6">
    <source>
        <dbReference type="ARBA" id="ARBA00023242"/>
    </source>
</evidence>
<keyword evidence="10" id="KW-1185">Reference proteome</keyword>
<evidence type="ECO:0000256" key="1">
    <source>
        <dbReference type="ARBA" id="ARBA00004123"/>
    </source>
</evidence>
<gene>
    <name evidence="9" type="ORF">ZOSMA_111G00030</name>
</gene>
<organism evidence="9 10">
    <name type="scientific">Zostera marina</name>
    <name type="common">Eelgrass</name>
    <dbReference type="NCBI Taxonomy" id="29655"/>
    <lineage>
        <taxon>Eukaryota</taxon>
        <taxon>Viridiplantae</taxon>
        <taxon>Streptophyta</taxon>
        <taxon>Embryophyta</taxon>
        <taxon>Tracheophyta</taxon>
        <taxon>Spermatophyta</taxon>
        <taxon>Magnoliopsida</taxon>
        <taxon>Liliopsida</taxon>
        <taxon>Zosteraceae</taxon>
        <taxon>Zostera</taxon>
    </lineage>
</organism>
<dbReference type="Pfam" id="PF03941">
    <property type="entry name" value="INCENP_ARK-bind"/>
    <property type="match status" value="1"/>
</dbReference>
<evidence type="ECO:0000256" key="3">
    <source>
        <dbReference type="ARBA" id="ARBA00010042"/>
    </source>
</evidence>
<feature type="region of interest" description="Disordered" evidence="7">
    <location>
        <begin position="642"/>
        <end position="707"/>
    </location>
</feature>
<evidence type="ECO:0000256" key="4">
    <source>
        <dbReference type="ARBA" id="ARBA00022490"/>
    </source>
</evidence>
<name>A0A0K9Q572_ZOSMR</name>
<keyword evidence="5" id="KW-0206">Cytoskeleton</keyword>
<dbReference type="GO" id="GO:0005634">
    <property type="term" value="C:nucleus"/>
    <property type="evidence" value="ECO:0007669"/>
    <property type="project" value="UniProtKB-SubCell"/>
</dbReference>
<dbReference type="EMBL" id="LFYR01000129">
    <property type="protein sequence ID" value="KMZ75652.1"/>
    <property type="molecule type" value="Genomic_DNA"/>
</dbReference>
<protein>
    <recommendedName>
        <fullName evidence="8">Inner centromere protein ARK-binding domain-containing protein</fullName>
    </recommendedName>
</protein>
<feature type="domain" description="Inner centromere protein ARK-binding" evidence="8">
    <location>
        <begin position="764"/>
        <end position="807"/>
    </location>
</feature>
<evidence type="ECO:0000256" key="5">
    <source>
        <dbReference type="ARBA" id="ARBA00023212"/>
    </source>
</evidence>
<accession>A0A0K9Q572</accession>
<dbReference type="Proteomes" id="UP000036987">
    <property type="component" value="Unassembled WGS sequence"/>
</dbReference>
<dbReference type="PANTHER" id="PTHR13738">
    <property type="entry name" value="TROPONIN I"/>
    <property type="match status" value="1"/>
</dbReference>
<proteinExistence type="inferred from homology"/>
<keyword evidence="6" id="KW-0539">Nucleus</keyword>
<dbReference type="OrthoDB" id="681218at2759"/>
<dbReference type="PANTHER" id="PTHR13738:SF1">
    <property type="entry name" value="TROPONIN I"/>
    <property type="match status" value="1"/>
</dbReference>
<dbReference type="GO" id="GO:0005819">
    <property type="term" value="C:spindle"/>
    <property type="evidence" value="ECO:0007669"/>
    <property type="project" value="UniProtKB-SubCell"/>
</dbReference>
<comment type="subcellular location">
    <subcellularLocation>
        <location evidence="2">Cytoplasm</location>
        <location evidence="2">Cytoskeleton</location>
        <location evidence="2">Spindle</location>
    </subcellularLocation>
    <subcellularLocation>
        <location evidence="1">Nucleus</location>
    </subcellularLocation>
</comment>
<dbReference type="STRING" id="29655.A0A0K9Q572"/>
<comment type="caution">
    <text evidence="9">The sequence shown here is derived from an EMBL/GenBank/DDBJ whole genome shotgun (WGS) entry which is preliminary data.</text>
</comment>
<keyword evidence="4" id="KW-0963">Cytoplasm</keyword>